<gene>
    <name evidence="5" type="ORF">ACFQRB_13015</name>
</gene>
<dbReference type="Pfam" id="PF26413">
    <property type="entry name" value="DUF8108"/>
    <property type="match status" value="1"/>
</dbReference>
<dbReference type="EMBL" id="JBHSZG010000001">
    <property type="protein sequence ID" value="MFC7137122.1"/>
    <property type="molecule type" value="Genomic_DNA"/>
</dbReference>
<proteinExistence type="predicted"/>
<feature type="transmembrane region" description="Helical" evidence="2">
    <location>
        <begin position="34"/>
        <end position="55"/>
    </location>
</feature>
<keyword evidence="2" id="KW-0472">Membrane</keyword>
<evidence type="ECO:0000313" key="5">
    <source>
        <dbReference type="EMBL" id="MFC7137122.1"/>
    </source>
</evidence>
<feature type="region of interest" description="Disordered" evidence="1">
    <location>
        <begin position="225"/>
        <end position="257"/>
    </location>
</feature>
<evidence type="ECO:0000259" key="4">
    <source>
        <dbReference type="Pfam" id="PF26438"/>
    </source>
</evidence>
<name>A0ABD5XPQ9_9EURY</name>
<evidence type="ECO:0000256" key="2">
    <source>
        <dbReference type="SAM" id="Phobius"/>
    </source>
</evidence>
<feature type="domain" description="DUF8108" evidence="4">
    <location>
        <begin position="11"/>
        <end position="65"/>
    </location>
</feature>
<evidence type="ECO:0000256" key="1">
    <source>
        <dbReference type="SAM" id="MobiDB-lite"/>
    </source>
</evidence>
<dbReference type="RefSeq" id="WP_284013766.1">
    <property type="nucleotide sequence ID" value="NZ_CP126156.1"/>
</dbReference>
<feature type="transmembrane region" description="Helical" evidence="2">
    <location>
        <begin position="83"/>
        <end position="106"/>
    </location>
</feature>
<evidence type="ECO:0008006" key="7">
    <source>
        <dbReference type="Google" id="ProtNLM"/>
    </source>
</evidence>
<dbReference type="GeneID" id="81120934"/>
<reference evidence="5 6" key="1">
    <citation type="journal article" date="2019" name="Int. J. Syst. Evol. Microbiol.">
        <title>The Global Catalogue of Microorganisms (GCM) 10K type strain sequencing project: providing services to taxonomists for standard genome sequencing and annotation.</title>
        <authorList>
            <consortium name="The Broad Institute Genomics Platform"/>
            <consortium name="The Broad Institute Genome Sequencing Center for Infectious Disease"/>
            <person name="Wu L."/>
            <person name="Ma J."/>
        </authorList>
    </citation>
    <scope>NUCLEOTIDE SEQUENCE [LARGE SCALE GENOMIC DNA]</scope>
    <source>
        <strain evidence="5 6">DT92</strain>
    </source>
</reference>
<dbReference type="InterPro" id="IPR058962">
    <property type="entry name" value="DUF8108_N"/>
</dbReference>
<dbReference type="InterPro" id="IPR058421">
    <property type="entry name" value="DUF8108_C"/>
</dbReference>
<accession>A0ABD5XPQ9</accession>
<dbReference type="Pfam" id="PF26438">
    <property type="entry name" value="DUF8108_N"/>
    <property type="match status" value="1"/>
</dbReference>
<organism evidence="5 6">
    <name type="scientific">Halobaculum litoreum</name>
    <dbReference type="NCBI Taxonomy" id="3031998"/>
    <lineage>
        <taxon>Archaea</taxon>
        <taxon>Methanobacteriati</taxon>
        <taxon>Methanobacteriota</taxon>
        <taxon>Stenosarchaea group</taxon>
        <taxon>Halobacteria</taxon>
        <taxon>Halobacteriales</taxon>
        <taxon>Haloferacaceae</taxon>
        <taxon>Halobaculum</taxon>
    </lineage>
</organism>
<keyword evidence="6" id="KW-1185">Reference proteome</keyword>
<dbReference type="Proteomes" id="UP001596368">
    <property type="component" value="Unassembled WGS sequence"/>
</dbReference>
<comment type="caution">
    <text evidence="5">The sequence shown here is derived from an EMBL/GenBank/DDBJ whole genome shotgun (WGS) entry which is preliminary data.</text>
</comment>
<feature type="domain" description="DUF8108" evidence="3">
    <location>
        <begin position="143"/>
        <end position="208"/>
    </location>
</feature>
<evidence type="ECO:0000313" key="6">
    <source>
        <dbReference type="Proteomes" id="UP001596368"/>
    </source>
</evidence>
<keyword evidence="2" id="KW-1133">Transmembrane helix</keyword>
<evidence type="ECO:0000259" key="3">
    <source>
        <dbReference type="Pfam" id="PF26413"/>
    </source>
</evidence>
<feature type="transmembrane region" description="Helical" evidence="2">
    <location>
        <begin position="112"/>
        <end position="134"/>
    </location>
</feature>
<keyword evidence="2" id="KW-0812">Transmembrane</keyword>
<sequence length="257" mass="27436">MAPPSGRRPPRRGWETLADDGERVVLRKRGFGRIPVHVVLFLLTGGIGNLLYALYRYSSGAPRREVYADGTERSLSGGDGGPGLGTVLATLAGGGLLFVGLVWFAAALIADASLLATVLGALVFVLSALAVVSLPRVARDGVKSPGTFGTERTVERERVRNPSEPCAACGRRVFHGEHRRYAERLYVAGLPVRTASSGENVYCAACADETAGPFDDDEIDAELARMRAERGARGDARRDRSTAGASEREPEVESDPR</sequence>
<protein>
    <recommendedName>
        <fullName evidence="7">Zinc ribbon domain-containing protein</fullName>
    </recommendedName>
</protein>
<dbReference type="AlphaFoldDB" id="A0ABD5XPQ9"/>